<keyword evidence="1" id="KW-0444">Lipid biosynthesis</keyword>
<protein>
    <submittedName>
        <fullName evidence="5">Acyl carrier protein phosphodiesterase</fullName>
    </submittedName>
</protein>
<reference evidence="5 6" key="1">
    <citation type="submission" date="2018-12" db="EMBL/GenBank/DDBJ databases">
        <authorList>
            <consortium name="Pathogen Informatics"/>
        </authorList>
    </citation>
    <scope>NUCLEOTIDE SEQUENCE [LARGE SCALE GENOMIC DNA]</scope>
    <source>
        <strain evidence="5 6">NCTC8529</strain>
    </source>
</reference>
<keyword evidence="2" id="KW-0378">Hydrolase</keyword>
<evidence type="ECO:0000313" key="6">
    <source>
        <dbReference type="Proteomes" id="UP000268529"/>
    </source>
</evidence>
<accession>A0AAX3FIX9</accession>
<dbReference type="GO" id="GO:0006633">
    <property type="term" value="P:fatty acid biosynthetic process"/>
    <property type="evidence" value="ECO:0007669"/>
    <property type="project" value="UniProtKB-KW"/>
</dbReference>
<evidence type="ECO:0000256" key="2">
    <source>
        <dbReference type="ARBA" id="ARBA00022801"/>
    </source>
</evidence>
<gene>
    <name evidence="5" type="ORF">NCTC8529_01252</name>
</gene>
<dbReference type="InterPro" id="IPR007431">
    <property type="entry name" value="ACP_PD"/>
</dbReference>
<evidence type="ECO:0000256" key="1">
    <source>
        <dbReference type="ARBA" id="ARBA00022516"/>
    </source>
</evidence>
<evidence type="ECO:0000313" key="5">
    <source>
        <dbReference type="EMBL" id="VEE91275.1"/>
    </source>
</evidence>
<name>A0AAX3FIX9_ACTEU</name>
<evidence type="ECO:0000256" key="4">
    <source>
        <dbReference type="ARBA" id="ARBA00023160"/>
    </source>
</evidence>
<dbReference type="EMBL" id="LR134310">
    <property type="protein sequence ID" value="VEE91275.1"/>
    <property type="molecule type" value="Genomic_DNA"/>
</dbReference>
<keyword evidence="3" id="KW-0443">Lipid metabolism</keyword>
<dbReference type="GO" id="GO:0008770">
    <property type="term" value="F:[acyl-carrier-protein] phosphodiesterase activity"/>
    <property type="evidence" value="ECO:0007669"/>
    <property type="project" value="InterPro"/>
</dbReference>
<organism evidence="5 6">
    <name type="scientific">Actinobacillus equuli</name>
    <dbReference type="NCBI Taxonomy" id="718"/>
    <lineage>
        <taxon>Bacteria</taxon>
        <taxon>Pseudomonadati</taxon>
        <taxon>Pseudomonadota</taxon>
        <taxon>Gammaproteobacteria</taxon>
        <taxon>Pasteurellales</taxon>
        <taxon>Pasteurellaceae</taxon>
        <taxon>Actinobacillus</taxon>
    </lineage>
</organism>
<keyword evidence="4" id="KW-0276">Fatty acid metabolism</keyword>
<dbReference type="Pfam" id="PF04336">
    <property type="entry name" value="ACP_PD"/>
    <property type="match status" value="1"/>
</dbReference>
<dbReference type="PANTHER" id="PTHR38764:SF1">
    <property type="entry name" value="ACYL CARRIER PROTEIN PHOSPHODIESTERASE"/>
    <property type="match status" value="1"/>
</dbReference>
<proteinExistence type="predicted"/>
<keyword evidence="4" id="KW-0275">Fatty acid biosynthesis</keyword>
<dbReference type="AlphaFoldDB" id="A0AAX3FIX9"/>
<dbReference type="PANTHER" id="PTHR38764">
    <property type="entry name" value="ACYL CARRIER PROTEIN PHOSPHODIESTERASE"/>
    <property type="match status" value="1"/>
</dbReference>
<sequence length="203" mass="23346">MNFLAHSMISFELDKIMPNSHTLFGNFAGDFYKGRVENLAVASHIQNGVRLHRLIDSTTDRRENFLNPLLAEELGRFKGIVSDIVIDHFIAKNFNRLFGQELAQVETDILDNIIQHQPIFPQGFSSLFNWLAQNRALSHYADVDFLTDRVFTGMAQRITRGEVLRSAGDVLKKHYVELETLAIQEFSYTKQESLRKYLALLNQ</sequence>
<evidence type="ECO:0000256" key="3">
    <source>
        <dbReference type="ARBA" id="ARBA00023098"/>
    </source>
</evidence>
<dbReference type="Proteomes" id="UP000268529">
    <property type="component" value="Chromosome"/>
</dbReference>